<dbReference type="Pfam" id="PF08245">
    <property type="entry name" value="Mur_ligase_M"/>
    <property type="match status" value="1"/>
</dbReference>
<evidence type="ECO:0000256" key="7">
    <source>
        <dbReference type="ARBA" id="ARBA00022984"/>
    </source>
</evidence>
<keyword evidence="16" id="KW-1185">Reference proteome</keyword>
<dbReference type="InterPro" id="IPR036615">
    <property type="entry name" value="Mur_ligase_C_dom_sf"/>
</dbReference>
<evidence type="ECO:0000256" key="3">
    <source>
        <dbReference type="ARBA" id="ARBA00022618"/>
    </source>
</evidence>
<keyword evidence="8 10" id="KW-0131">Cell cycle</keyword>
<dbReference type="InterPro" id="IPR036565">
    <property type="entry name" value="Mur-like_cat_sf"/>
</dbReference>
<comment type="pathway">
    <text evidence="10 11">Cell wall biogenesis; peptidoglycan biosynthesis.</text>
</comment>
<accession>A0ABP9FJD5</accession>
<dbReference type="PANTHER" id="PTHR43024:SF1">
    <property type="entry name" value="UDP-N-ACETYLMURAMOYL-TRIPEPTIDE--D-ALANYL-D-ALANINE LIGASE"/>
    <property type="match status" value="1"/>
</dbReference>
<comment type="catalytic activity">
    <reaction evidence="10 11">
        <text>D-alanyl-D-alanine + UDP-N-acetyl-alpha-D-muramoyl-L-alanyl-gamma-D-glutamyl-meso-2,6-diaminopimelate + ATP = UDP-N-acetyl-alpha-D-muramoyl-L-alanyl-gamma-D-glutamyl-meso-2,6-diaminopimeloyl-D-alanyl-D-alanine + ADP + phosphate + H(+)</text>
        <dbReference type="Rhea" id="RHEA:28374"/>
        <dbReference type="ChEBI" id="CHEBI:15378"/>
        <dbReference type="ChEBI" id="CHEBI:30616"/>
        <dbReference type="ChEBI" id="CHEBI:43474"/>
        <dbReference type="ChEBI" id="CHEBI:57822"/>
        <dbReference type="ChEBI" id="CHEBI:61386"/>
        <dbReference type="ChEBI" id="CHEBI:83905"/>
        <dbReference type="ChEBI" id="CHEBI:456216"/>
        <dbReference type="EC" id="6.3.2.10"/>
    </reaction>
</comment>
<organism evidence="15 16">
    <name type="scientific">Tessaracoccus lubricantis</name>
    <dbReference type="NCBI Taxonomy" id="545543"/>
    <lineage>
        <taxon>Bacteria</taxon>
        <taxon>Bacillati</taxon>
        <taxon>Actinomycetota</taxon>
        <taxon>Actinomycetes</taxon>
        <taxon>Propionibacteriales</taxon>
        <taxon>Propionibacteriaceae</taxon>
        <taxon>Tessaracoccus</taxon>
    </lineage>
</organism>
<reference evidence="16" key="1">
    <citation type="journal article" date="2019" name="Int. J. Syst. Evol. Microbiol.">
        <title>The Global Catalogue of Microorganisms (GCM) 10K type strain sequencing project: providing services to taxonomists for standard genome sequencing and annotation.</title>
        <authorList>
            <consortium name="The Broad Institute Genomics Platform"/>
            <consortium name="The Broad Institute Genome Sequencing Center for Infectious Disease"/>
            <person name="Wu L."/>
            <person name="Ma J."/>
        </authorList>
    </citation>
    <scope>NUCLEOTIDE SEQUENCE [LARGE SCALE GENOMIC DNA]</scope>
    <source>
        <strain evidence="16">JCM 19125</strain>
    </source>
</reference>
<keyword evidence="9 10" id="KW-0961">Cell wall biogenesis/degradation</keyword>
<feature type="binding site" evidence="10">
    <location>
        <begin position="116"/>
        <end position="122"/>
    </location>
    <ligand>
        <name>ATP</name>
        <dbReference type="ChEBI" id="CHEBI:30616"/>
    </ligand>
</feature>
<dbReference type="InterPro" id="IPR051046">
    <property type="entry name" value="MurCDEF_CellWall_CoF430Synth"/>
</dbReference>
<dbReference type="SUPFAM" id="SSF53244">
    <property type="entry name" value="MurD-like peptide ligases, peptide-binding domain"/>
    <property type="match status" value="1"/>
</dbReference>
<dbReference type="RefSeq" id="WP_345583026.1">
    <property type="nucleotide sequence ID" value="NZ_BAABLV010000036.1"/>
</dbReference>
<dbReference type="InterPro" id="IPR004101">
    <property type="entry name" value="Mur_ligase_C"/>
</dbReference>
<keyword evidence="4 10" id="KW-0547">Nucleotide-binding</keyword>
<evidence type="ECO:0000256" key="6">
    <source>
        <dbReference type="ARBA" id="ARBA00022960"/>
    </source>
</evidence>
<dbReference type="InterPro" id="IPR005863">
    <property type="entry name" value="UDP-N-AcMur_synth"/>
</dbReference>
<evidence type="ECO:0000256" key="8">
    <source>
        <dbReference type="ARBA" id="ARBA00023306"/>
    </source>
</evidence>
<evidence type="ECO:0000259" key="12">
    <source>
        <dbReference type="Pfam" id="PF01225"/>
    </source>
</evidence>
<keyword evidence="1 10" id="KW-0963">Cytoplasm</keyword>
<dbReference type="SUPFAM" id="SSF63418">
    <property type="entry name" value="MurE/MurF N-terminal domain"/>
    <property type="match status" value="1"/>
</dbReference>
<dbReference type="HAMAP" id="MF_02019">
    <property type="entry name" value="MurF"/>
    <property type="match status" value="1"/>
</dbReference>
<feature type="domain" description="Mur ligase N-terminal catalytic" evidence="12">
    <location>
        <begin position="33"/>
        <end position="77"/>
    </location>
</feature>
<dbReference type="GO" id="GO:0016874">
    <property type="term" value="F:ligase activity"/>
    <property type="evidence" value="ECO:0007669"/>
    <property type="project" value="UniProtKB-KW"/>
</dbReference>
<dbReference type="EC" id="6.3.2.10" evidence="10 11"/>
<sequence length="479" mass="49178">MRVRTMLEVVELMQPAAVELFGDDADIEVGPDVVIDNREATEGALFVAIPGERVDGHDFAAAAVEAGARGVLGMRTTAAEVPHVLVEDSIAGMSWLARGIVREERARGMVSIGITGSSGKTSTKDLMAQVFEAAGPTVAPAGSQNNEVGVPLTACRVDADTRYLISEMGARGKGHIAWLTSLVGLDVGVCLNVGRAHVGEFGGVEATAIAKSEIVADLAPDGWAVLNADDPNVAGMASVTKARIAWFGEGELRGGDLRVSARNVTMNVLSQPSFDLVAEDGDGERSARVTLGVIGRHQVPNSLAAAAAALAVGLDIELVAGALSAAQQRSSWRMELTPRPDGVLVLNDSYNANPDSVAAALVTAVELAHGTRREHPGARVVAVLGDMLELGPLAEELHEETGRLAADLGVSEIVAVGDLAGQTVAGATAEGITARTADRDEVVASLTLNPGDVVLIKGSRGVGLETVAAELAGQGGAAK</sequence>
<dbReference type="SUPFAM" id="SSF53623">
    <property type="entry name" value="MurD-like peptide ligases, catalytic domain"/>
    <property type="match status" value="1"/>
</dbReference>
<evidence type="ECO:0000256" key="9">
    <source>
        <dbReference type="ARBA" id="ARBA00023316"/>
    </source>
</evidence>
<evidence type="ECO:0000256" key="4">
    <source>
        <dbReference type="ARBA" id="ARBA00022741"/>
    </source>
</evidence>
<evidence type="ECO:0000256" key="2">
    <source>
        <dbReference type="ARBA" id="ARBA00022598"/>
    </source>
</evidence>
<evidence type="ECO:0000256" key="11">
    <source>
        <dbReference type="RuleBase" id="RU004136"/>
    </source>
</evidence>
<keyword evidence="3 10" id="KW-0132">Cell division</keyword>
<evidence type="ECO:0000259" key="13">
    <source>
        <dbReference type="Pfam" id="PF02875"/>
    </source>
</evidence>
<dbReference type="EMBL" id="BAABLV010000036">
    <property type="protein sequence ID" value="GAA4903660.1"/>
    <property type="molecule type" value="Genomic_DNA"/>
</dbReference>
<evidence type="ECO:0000259" key="14">
    <source>
        <dbReference type="Pfam" id="PF08245"/>
    </source>
</evidence>
<comment type="function">
    <text evidence="10 11">Involved in cell wall formation. Catalyzes the final step in the synthesis of UDP-N-acetylmuramoyl-pentapeptide, the precursor of murein.</text>
</comment>
<keyword evidence="2 10" id="KW-0436">Ligase</keyword>
<dbReference type="Proteomes" id="UP001501521">
    <property type="component" value="Unassembled WGS sequence"/>
</dbReference>
<dbReference type="InterPro" id="IPR035911">
    <property type="entry name" value="MurE/MurF_N"/>
</dbReference>
<evidence type="ECO:0000313" key="15">
    <source>
        <dbReference type="EMBL" id="GAA4903660.1"/>
    </source>
</evidence>
<dbReference type="Gene3D" id="3.40.1390.10">
    <property type="entry name" value="MurE/MurF, N-terminal domain"/>
    <property type="match status" value="1"/>
</dbReference>
<comment type="similarity">
    <text evidence="10">Belongs to the MurCDEF family. MurF subfamily.</text>
</comment>
<protein>
    <recommendedName>
        <fullName evidence="10 11">UDP-N-acetylmuramoyl-tripeptide--D-alanyl-D-alanine ligase</fullName>
        <ecNumber evidence="10 11">6.3.2.10</ecNumber>
    </recommendedName>
    <alternativeName>
        <fullName evidence="10">D-alanyl-D-alanine-adding enzyme</fullName>
    </alternativeName>
</protein>
<keyword evidence="6 10" id="KW-0133">Cell shape</keyword>
<evidence type="ECO:0000256" key="5">
    <source>
        <dbReference type="ARBA" id="ARBA00022840"/>
    </source>
</evidence>
<dbReference type="InterPro" id="IPR013221">
    <property type="entry name" value="Mur_ligase_cen"/>
</dbReference>
<dbReference type="PANTHER" id="PTHR43024">
    <property type="entry name" value="UDP-N-ACETYLMURAMOYL-TRIPEPTIDE--D-ALANYL-D-ALANINE LIGASE"/>
    <property type="match status" value="1"/>
</dbReference>
<comment type="caution">
    <text evidence="15">The sequence shown here is derived from an EMBL/GenBank/DDBJ whole genome shotgun (WGS) entry which is preliminary data.</text>
</comment>
<dbReference type="InterPro" id="IPR000713">
    <property type="entry name" value="Mur_ligase_N"/>
</dbReference>
<dbReference type="Pfam" id="PF02875">
    <property type="entry name" value="Mur_ligase_C"/>
    <property type="match status" value="1"/>
</dbReference>
<comment type="subcellular location">
    <subcellularLocation>
        <location evidence="10 11">Cytoplasm</location>
    </subcellularLocation>
</comment>
<feature type="domain" description="Mur ligase C-terminal" evidence="13">
    <location>
        <begin position="333"/>
        <end position="460"/>
    </location>
</feature>
<dbReference type="Gene3D" id="3.40.1190.10">
    <property type="entry name" value="Mur-like, catalytic domain"/>
    <property type="match status" value="1"/>
</dbReference>
<proteinExistence type="inferred from homology"/>
<name>A0ABP9FJD5_9ACTN</name>
<dbReference type="Pfam" id="PF01225">
    <property type="entry name" value="Mur_ligase"/>
    <property type="match status" value="1"/>
</dbReference>
<evidence type="ECO:0000256" key="1">
    <source>
        <dbReference type="ARBA" id="ARBA00022490"/>
    </source>
</evidence>
<keyword evidence="5 10" id="KW-0067">ATP-binding</keyword>
<gene>
    <name evidence="10" type="primary">murF</name>
    <name evidence="15" type="ORF">GCM10025789_23280</name>
</gene>
<dbReference type="Gene3D" id="3.90.190.20">
    <property type="entry name" value="Mur ligase, C-terminal domain"/>
    <property type="match status" value="1"/>
</dbReference>
<dbReference type="NCBIfam" id="TIGR01143">
    <property type="entry name" value="murF"/>
    <property type="match status" value="1"/>
</dbReference>
<feature type="domain" description="Mur ligase central" evidence="14">
    <location>
        <begin position="114"/>
        <end position="309"/>
    </location>
</feature>
<evidence type="ECO:0000256" key="10">
    <source>
        <dbReference type="HAMAP-Rule" id="MF_02019"/>
    </source>
</evidence>
<keyword evidence="7 10" id="KW-0573">Peptidoglycan synthesis</keyword>
<evidence type="ECO:0000313" key="16">
    <source>
        <dbReference type="Proteomes" id="UP001501521"/>
    </source>
</evidence>